<evidence type="ECO:0000313" key="2">
    <source>
        <dbReference type="EMBL" id="SVB90767.1"/>
    </source>
</evidence>
<dbReference type="PANTHER" id="PTHR40660:SF1">
    <property type="entry name" value="5'-PHOSPHATE OXIDASE PUTATIVE DOMAIN-CONTAINING PROTEIN-RELATED"/>
    <property type="match status" value="1"/>
</dbReference>
<reference evidence="2" key="1">
    <citation type="submission" date="2018-05" db="EMBL/GenBank/DDBJ databases">
        <authorList>
            <person name="Lanie J.A."/>
            <person name="Ng W.-L."/>
            <person name="Kazmierczak K.M."/>
            <person name="Andrzejewski T.M."/>
            <person name="Davidsen T.M."/>
            <person name="Wayne K.J."/>
            <person name="Tettelin H."/>
            <person name="Glass J.I."/>
            <person name="Rusch D."/>
            <person name="Podicherti R."/>
            <person name="Tsui H.-C.T."/>
            <person name="Winkler M.E."/>
        </authorList>
    </citation>
    <scope>NUCLEOTIDE SEQUENCE</scope>
</reference>
<proteinExistence type="predicted"/>
<dbReference type="EMBL" id="UINC01063289">
    <property type="protein sequence ID" value="SVB90767.1"/>
    <property type="molecule type" value="Genomic_DNA"/>
</dbReference>
<dbReference type="InterPro" id="IPR012349">
    <property type="entry name" value="Split_barrel_FMN-bd"/>
</dbReference>
<dbReference type="Gene3D" id="2.30.110.10">
    <property type="entry name" value="Electron Transport, Fmn-binding Protein, Chain A"/>
    <property type="match status" value="1"/>
</dbReference>
<accession>A0A382HV18</accession>
<sequence>MISITDEMKENVDVALADGYSCLLGSVSSSGEPQISPKGSVMVYDNETLAYWERAKRSALQNVGENPNVVIYYNHQANRLRWRFHGKATVYEDGPVRQEVMDRCVQAELDRDPELLGVAVLVKVDKITELSGNVLQQRD</sequence>
<dbReference type="PANTHER" id="PTHR40660">
    <property type="entry name" value="5'-PHOSPHATE OXIDASE PUTATIVE DOMAIN-CONTAINING PROTEIN-RELATED"/>
    <property type="match status" value="1"/>
</dbReference>
<dbReference type="InterPro" id="IPR011576">
    <property type="entry name" value="Pyridox_Oxase_N"/>
</dbReference>
<name>A0A382HV18_9ZZZZ</name>
<evidence type="ECO:0000259" key="1">
    <source>
        <dbReference type="Pfam" id="PF01243"/>
    </source>
</evidence>
<dbReference type="AlphaFoldDB" id="A0A382HV18"/>
<protein>
    <recommendedName>
        <fullName evidence="1">Pyridoxamine 5'-phosphate oxidase N-terminal domain-containing protein</fullName>
    </recommendedName>
</protein>
<organism evidence="2">
    <name type="scientific">marine metagenome</name>
    <dbReference type="NCBI Taxonomy" id="408172"/>
    <lineage>
        <taxon>unclassified sequences</taxon>
        <taxon>metagenomes</taxon>
        <taxon>ecological metagenomes</taxon>
    </lineage>
</organism>
<dbReference type="Pfam" id="PF01243">
    <property type="entry name" value="PNPOx_N"/>
    <property type="match status" value="1"/>
</dbReference>
<gene>
    <name evidence="2" type="ORF">METZ01_LOCUS243621</name>
</gene>
<dbReference type="SUPFAM" id="SSF50475">
    <property type="entry name" value="FMN-binding split barrel"/>
    <property type="match status" value="1"/>
</dbReference>
<feature type="domain" description="Pyridoxamine 5'-phosphate oxidase N-terminal" evidence="1">
    <location>
        <begin position="9"/>
        <end position="103"/>
    </location>
</feature>